<protein>
    <submittedName>
        <fullName evidence="3">Uncharacterized protein</fullName>
    </submittedName>
</protein>
<proteinExistence type="predicted"/>
<evidence type="ECO:0000313" key="2">
    <source>
        <dbReference type="EMBL" id="SMQ97479.1"/>
    </source>
</evidence>
<organism evidence="3 5">
    <name type="scientific">Xanthomonas fragariae</name>
    <dbReference type="NCBI Taxonomy" id="48664"/>
    <lineage>
        <taxon>Bacteria</taxon>
        <taxon>Pseudomonadati</taxon>
        <taxon>Pseudomonadota</taxon>
        <taxon>Gammaproteobacteria</taxon>
        <taxon>Lysobacterales</taxon>
        <taxon>Lysobacteraceae</taxon>
        <taxon>Xanthomonas</taxon>
    </lineage>
</organism>
<evidence type="ECO:0000313" key="5">
    <source>
        <dbReference type="Proteomes" id="UP000195953"/>
    </source>
</evidence>
<dbReference type="Proteomes" id="UP000195953">
    <property type="component" value="Chromosome 1"/>
</dbReference>
<accession>A0A1Y6H440</accession>
<evidence type="ECO:0000313" key="4">
    <source>
        <dbReference type="Proteomes" id="UP000195877"/>
    </source>
</evidence>
<dbReference type="EMBL" id="LT853885">
    <property type="protein sequence ID" value="SMR05059.1"/>
    <property type="molecule type" value="Genomic_DNA"/>
</dbReference>
<evidence type="ECO:0000313" key="3">
    <source>
        <dbReference type="EMBL" id="SMR05059.1"/>
    </source>
</evidence>
<keyword evidence="4" id="KW-1185">Reference proteome</keyword>
<name>A0A1Y6H440_9XANT</name>
<gene>
    <name evidence="3" type="ORF">PD5205_03787</name>
    <name evidence="2" type="ORF">PD885_00207</name>
</gene>
<sequence>MHAARRPAAAAEWLRNPFDSRSKSGHMARNDMISEKW</sequence>
<dbReference type="AlphaFoldDB" id="A0A1Y6H440"/>
<feature type="region of interest" description="Disordered" evidence="1">
    <location>
        <begin position="18"/>
        <end position="37"/>
    </location>
</feature>
<evidence type="ECO:0000256" key="1">
    <source>
        <dbReference type="SAM" id="MobiDB-lite"/>
    </source>
</evidence>
<reference evidence="3 5" key="2">
    <citation type="submission" date="2017-05" db="EMBL/GenBank/DDBJ databases">
        <authorList>
            <person name="Song R."/>
            <person name="Chenine A.L."/>
            <person name="Ruprecht R.M."/>
        </authorList>
    </citation>
    <scope>NUCLEOTIDE SEQUENCE [LARGE SCALE GENOMIC DNA]</scope>
    <source>
        <strain evidence="3">PD5205</strain>
    </source>
</reference>
<dbReference type="Proteomes" id="UP000195877">
    <property type="component" value="Chromosome 1"/>
</dbReference>
<reference evidence="2 4" key="1">
    <citation type="submission" date="2017-05" db="EMBL/GenBank/DDBJ databases">
        <authorList>
            <person name="Blom J."/>
        </authorList>
    </citation>
    <scope>NUCLEOTIDE SEQUENCE [LARGE SCALE GENOMIC DNA]</scope>
    <source>
        <strain evidence="2">PD885</strain>
    </source>
</reference>
<dbReference type="EMBL" id="LT853882">
    <property type="protein sequence ID" value="SMQ97479.1"/>
    <property type="molecule type" value="Genomic_DNA"/>
</dbReference>